<evidence type="ECO:0000256" key="3">
    <source>
        <dbReference type="ARBA" id="ARBA00022989"/>
    </source>
</evidence>
<feature type="transmembrane region" description="Helical" evidence="5">
    <location>
        <begin position="280"/>
        <end position="301"/>
    </location>
</feature>
<evidence type="ECO:0000259" key="6">
    <source>
        <dbReference type="PROSITE" id="PS50850"/>
    </source>
</evidence>
<dbReference type="CDD" id="cd17502">
    <property type="entry name" value="MFS_Azr1_MDR_like"/>
    <property type="match status" value="1"/>
</dbReference>
<feature type="transmembrane region" description="Helical" evidence="5">
    <location>
        <begin position="384"/>
        <end position="402"/>
    </location>
</feature>
<dbReference type="AlphaFoldDB" id="A0A177F5Z5"/>
<keyword evidence="3 5" id="KW-1133">Transmembrane helix</keyword>
<protein>
    <recommendedName>
        <fullName evidence="6">Major facilitator superfamily (MFS) profile domain-containing protein</fullName>
    </recommendedName>
</protein>
<feature type="transmembrane region" description="Helical" evidence="5">
    <location>
        <begin position="449"/>
        <end position="468"/>
    </location>
</feature>
<evidence type="ECO:0000313" key="7">
    <source>
        <dbReference type="EMBL" id="OAG39030.1"/>
    </source>
</evidence>
<feature type="transmembrane region" description="Helical" evidence="5">
    <location>
        <begin position="174"/>
        <end position="194"/>
    </location>
</feature>
<dbReference type="GeneID" id="34601908"/>
<sequence length="588" mass="63542">MGEEDHYTINDILTESDVTTPLLAESAGAKGRQEKWTPGPGFIWIEIAIFSNVFLSGFDGTITASTYAVIGSEFNAANTISWLTTSYLITSTAFQPLYGRFSDILGRRTCFFTATITFLLGCLGCGFAPDIVSLNLMRALTGLGGGGLMTMATIINSDIIPFQERGMYQACQNVLHGFGSICGASLGGLIADHIGWRWCFLLQVPVSTFAFVVGHFVITKHATKKSVTDEESEGSSAAKLSSKWEQIDLSGAVLLVLGLSAQLGAMTMGGNNYPWSDVRVIVAMILSVILILVFVVVELRTKAVPVMPMSMLHGTLAISNQISNVCVGMAAYSFLFISPLFFQVVLRDNPSEAGMRLVIPSLATPAGGVLSGIVMSRWGRLSELVRAGCFIMMVGNGLVASLKYQDASWKYMVYLFPANFGQGICYPAILFTFLAAFDHSYQAVSTSTVYLFRSMGTVWGVAASSTLLQNILAQQLPSALEGIPNKDELVYQIRHSVAVLDHLPPEVQSAARHVYYRALRYAYVANTAVAAVALGSGQGLQKKELTFEKLEATAEDVLVILRTLAFPPTWVLTLKTASLCTPTSFCPQ</sequence>
<reference evidence="7 8" key="1">
    <citation type="submission" date="2016-03" db="EMBL/GenBank/DDBJ databases">
        <title>Draft genome sequence of the Fonsecaea monophora CBS 269.37.</title>
        <authorList>
            <person name="Bombassaro A."/>
            <person name="Vinicius W.A."/>
            <person name="De Hoog S."/>
            <person name="Sun J."/>
            <person name="Souza E.M."/>
            <person name="Raittz R.T."/>
            <person name="Costa F."/>
            <person name="Leao A.C."/>
            <person name="Tadra-Sfeir M.Z."/>
            <person name="Baura V."/>
            <person name="Balsanelli E."/>
            <person name="Pedrosa F.O."/>
            <person name="Moreno L.F."/>
            <person name="Steffens M.B."/>
            <person name="Xi L."/>
            <person name="Bocca A.L."/>
            <person name="Felipe M.S."/>
            <person name="Teixeira M."/>
            <person name="Telles Filho F.Q."/>
            <person name="Azevedo C.M."/>
            <person name="Gomes R."/>
            <person name="Vicente V.A."/>
        </authorList>
    </citation>
    <scope>NUCLEOTIDE SEQUENCE [LARGE SCALE GENOMIC DNA]</scope>
    <source>
        <strain evidence="7 8">CBS 269.37</strain>
    </source>
</reference>
<dbReference type="InterPro" id="IPR011701">
    <property type="entry name" value="MFS"/>
</dbReference>
<dbReference type="Pfam" id="PF07690">
    <property type="entry name" value="MFS_1"/>
    <property type="match status" value="1"/>
</dbReference>
<dbReference type="Gene3D" id="1.20.1250.20">
    <property type="entry name" value="MFS general substrate transporter like domains"/>
    <property type="match status" value="1"/>
</dbReference>
<feature type="transmembrane region" description="Helical" evidence="5">
    <location>
        <begin position="249"/>
        <end position="268"/>
    </location>
</feature>
<feature type="transmembrane region" description="Helical" evidence="5">
    <location>
        <begin position="322"/>
        <end position="345"/>
    </location>
</feature>
<feature type="transmembrane region" description="Helical" evidence="5">
    <location>
        <begin position="110"/>
        <end position="129"/>
    </location>
</feature>
<dbReference type="Proteomes" id="UP000077002">
    <property type="component" value="Unassembled WGS sequence"/>
</dbReference>
<feature type="transmembrane region" description="Helical" evidence="5">
    <location>
        <begin position="414"/>
        <end position="437"/>
    </location>
</feature>
<name>A0A177F5Z5_9EURO</name>
<dbReference type="OrthoDB" id="6770063at2759"/>
<evidence type="ECO:0000313" key="8">
    <source>
        <dbReference type="Proteomes" id="UP000077002"/>
    </source>
</evidence>
<accession>A0A177F5Z5</accession>
<feature type="transmembrane region" description="Helical" evidence="5">
    <location>
        <begin position="357"/>
        <end position="375"/>
    </location>
</feature>
<gene>
    <name evidence="7" type="ORF">AYO21_06750</name>
</gene>
<evidence type="ECO:0000256" key="5">
    <source>
        <dbReference type="SAM" id="Phobius"/>
    </source>
</evidence>
<dbReference type="Gene3D" id="1.20.1720.10">
    <property type="entry name" value="Multidrug resistance protein D"/>
    <property type="match status" value="1"/>
</dbReference>
<organism evidence="7 8">
    <name type="scientific">Fonsecaea monophora</name>
    <dbReference type="NCBI Taxonomy" id="254056"/>
    <lineage>
        <taxon>Eukaryota</taxon>
        <taxon>Fungi</taxon>
        <taxon>Dikarya</taxon>
        <taxon>Ascomycota</taxon>
        <taxon>Pezizomycotina</taxon>
        <taxon>Eurotiomycetes</taxon>
        <taxon>Chaetothyriomycetidae</taxon>
        <taxon>Chaetothyriales</taxon>
        <taxon>Herpotrichiellaceae</taxon>
        <taxon>Fonsecaea</taxon>
    </lineage>
</organism>
<feature type="domain" description="Major facilitator superfamily (MFS) profile" evidence="6">
    <location>
        <begin position="45"/>
        <end position="513"/>
    </location>
</feature>
<dbReference type="GO" id="GO:0000329">
    <property type="term" value="C:fungal-type vacuole membrane"/>
    <property type="evidence" value="ECO:0007669"/>
    <property type="project" value="TreeGrafter"/>
</dbReference>
<dbReference type="GO" id="GO:0015174">
    <property type="term" value="F:basic amino acid transmembrane transporter activity"/>
    <property type="evidence" value="ECO:0007669"/>
    <property type="project" value="TreeGrafter"/>
</dbReference>
<feature type="transmembrane region" description="Helical" evidence="5">
    <location>
        <begin position="200"/>
        <end position="218"/>
    </location>
</feature>
<dbReference type="EMBL" id="LVKK01000048">
    <property type="protein sequence ID" value="OAG39030.1"/>
    <property type="molecule type" value="Genomic_DNA"/>
</dbReference>
<evidence type="ECO:0000256" key="2">
    <source>
        <dbReference type="ARBA" id="ARBA00022692"/>
    </source>
</evidence>
<dbReference type="SUPFAM" id="SSF103473">
    <property type="entry name" value="MFS general substrate transporter"/>
    <property type="match status" value="1"/>
</dbReference>
<dbReference type="RefSeq" id="XP_022510982.1">
    <property type="nucleotide sequence ID" value="XM_022656709.1"/>
</dbReference>
<keyword evidence="2 5" id="KW-0812">Transmembrane</keyword>
<dbReference type="InterPro" id="IPR036259">
    <property type="entry name" value="MFS_trans_sf"/>
</dbReference>
<comment type="caution">
    <text evidence="7">The sequence shown here is derived from an EMBL/GenBank/DDBJ whole genome shotgun (WGS) entry which is preliminary data.</text>
</comment>
<dbReference type="PROSITE" id="PS50850">
    <property type="entry name" value="MFS"/>
    <property type="match status" value="1"/>
</dbReference>
<feature type="transmembrane region" description="Helical" evidence="5">
    <location>
        <begin position="141"/>
        <end position="162"/>
    </location>
</feature>
<proteinExistence type="predicted"/>
<evidence type="ECO:0000256" key="1">
    <source>
        <dbReference type="ARBA" id="ARBA00004141"/>
    </source>
</evidence>
<keyword evidence="8" id="KW-1185">Reference proteome</keyword>
<dbReference type="InterPro" id="IPR020846">
    <property type="entry name" value="MFS_dom"/>
</dbReference>
<dbReference type="FunFam" id="1.20.1250.20:FF:000670">
    <property type="entry name" value="MFS general substrate transporter"/>
    <property type="match status" value="1"/>
</dbReference>
<keyword evidence="4 5" id="KW-0472">Membrane</keyword>
<dbReference type="PANTHER" id="PTHR23501">
    <property type="entry name" value="MAJOR FACILITATOR SUPERFAMILY"/>
    <property type="match status" value="1"/>
</dbReference>
<dbReference type="PANTHER" id="PTHR23501:SF81">
    <property type="entry name" value="VACUOLAR BASIC AMINO ACID TRANSPORTER 2"/>
    <property type="match status" value="1"/>
</dbReference>
<evidence type="ECO:0000256" key="4">
    <source>
        <dbReference type="ARBA" id="ARBA00023136"/>
    </source>
</evidence>
<comment type="subcellular location">
    <subcellularLocation>
        <location evidence="1">Membrane</location>
        <topology evidence="1">Multi-pass membrane protein</topology>
    </subcellularLocation>
</comment>